<evidence type="ECO:0000259" key="1">
    <source>
        <dbReference type="PROSITE" id="PS51340"/>
    </source>
</evidence>
<protein>
    <submittedName>
        <fullName evidence="2">MOSC domain-containing protein</fullName>
    </submittedName>
</protein>
<dbReference type="Proteomes" id="UP000698242">
    <property type="component" value="Unassembled WGS sequence"/>
</dbReference>
<dbReference type="Gene3D" id="2.40.33.20">
    <property type="entry name" value="PK beta-barrel domain-like"/>
    <property type="match status" value="1"/>
</dbReference>
<dbReference type="InterPro" id="IPR011037">
    <property type="entry name" value="Pyrv_Knase-like_insert_dom_sf"/>
</dbReference>
<evidence type="ECO:0000313" key="3">
    <source>
        <dbReference type="Proteomes" id="UP000698242"/>
    </source>
</evidence>
<accession>A0A921NT41</accession>
<gene>
    <name evidence="2" type="ORF">PMES_02734</name>
</gene>
<reference evidence="2" key="1">
    <citation type="submission" date="2013-03" db="EMBL/GenBank/DDBJ databases">
        <title>Genome Sequence of the Profundibacterium mesophilum strain KAUST100406-0324T from Red Sea, a novel genus in the family Rhodobacteraceae.</title>
        <authorList>
            <person name="Essack M."/>
            <person name="Alam I."/>
            <person name="Lafi F."/>
            <person name="Alawi W."/>
            <person name="Kamanu F."/>
            <person name="Al-Suwailem A."/>
            <person name="Lee O.O."/>
            <person name="Xu Y."/>
            <person name="Bajic V."/>
            <person name="Qian P.-Y."/>
            <person name="Archer J."/>
        </authorList>
    </citation>
    <scope>NUCLEOTIDE SEQUENCE</scope>
    <source>
        <strain evidence="2">KAUST100406-0324</strain>
    </source>
</reference>
<evidence type="ECO:0000313" key="2">
    <source>
        <dbReference type="EMBL" id="KAF0675025.1"/>
    </source>
</evidence>
<comment type="caution">
    <text evidence="2">The sequence shown here is derived from an EMBL/GenBank/DDBJ whole genome shotgun (WGS) entry which is preliminary data.</text>
</comment>
<dbReference type="PANTHER" id="PTHR36930">
    <property type="entry name" value="METAL-SULFUR CLUSTER BIOSYNTHESIS PROTEINS YUAD-RELATED"/>
    <property type="match status" value="1"/>
</dbReference>
<name>A0A921NT41_9RHOB</name>
<dbReference type="InterPro" id="IPR005302">
    <property type="entry name" value="MoCF_Sase_C"/>
</dbReference>
<dbReference type="InterPro" id="IPR052716">
    <property type="entry name" value="MOSC_domain"/>
</dbReference>
<proteinExistence type="predicted"/>
<organism evidence="2 3">
    <name type="scientific">Profundibacterium mesophilum KAUST100406-0324</name>
    <dbReference type="NCBI Taxonomy" id="1037889"/>
    <lineage>
        <taxon>Bacteria</taxon>
        <taxon>Pseudomonadati</taxon>
        <taxon>Pseudomonadota</taxon>
        <taxon>Alphaproteobacteria</taxon>
        <taxon>Rhodobacterales</taxon>
        <taxon>Roseobacteraceae</taxon>
        <taxon>Profundibacterium</taxon>
    </lineage>
</organism>
<dbReference type="SUPFAM" id="SSF50800">
    <property type="entry name" value="PK beta-barrel domain-like"/>
    <property type="match status" value="1"/>
</dbReference>
<dbReference type="PANTHER" id="PTHR36930:SF1">
    <property type="entry name" value="MOSC DOMAIN-CONTAINING PROTEIN"/>
    <property type="match status" value="1"/>
</dbReference>
<keyword evidence="3" id="KW-1185">Reference proteome</keyword>
<dbReference type="Pfam" id="PF03473">
    <property type="entry name" value="MOSC"/>
    <property type="match status" value="1"/>
</dbReference>
<dbReference type="PROSITE" id="PS51340">
    <property type="entry name" value="MOSC"/>
    <property type="match status" value="1"/>
</dbReference>
<dbReference type="AlphaFoldDB" id="A0A921NT41"/>
<dbReference type="RefSeq" id="WP_328809164.1">
    <property type="nucleotide sequence ID" value="NZ_APKE01000033.1"/>
</dbReference>
<dbReference type="GO" id="GO:0030151">
    <property type="term" value="F:molybdenum ion binding"/>
    <property type="evidence" value="ECO:0007669"/>
    <property type="project" value="InterPro"/>
</dbReference>
<dbReference type="GO" id="GO:0030170">
    <property type="term" value="F:pyridoxal phosphate binding"/>
    <property type="evidence" value="ECO:0007669"/>
    <property type="project" value="InterPro"/>
</dbReference>
<dbReference type="GO" id="GO:0003824">
    <property type="term" value="F:catalytic activity"/>
    <property type="evidence" value="ECO:0007669"/>
    <property type="project" value="InterPro"/>
</dbReference>
<sequence>MLLEDGLEGDHARPGKRAVTLIQEEHLAVIGAFVGTGVIAPQRLRRNLVIRGINLNALRGQQVAIGDAVVEITIPCAPCSRMERELGTGGYNALRGHGGWCAAVITPGRITIGDAVRPA</sequence>
<feature type="domain" description="MOSC" evidence="1">
    <location>
        <begin position="1"/>
        <end position="119"/>
    </location>
</feature>
<dbReference type="EMBL" id="APKE01000033">
    <property type="protein sequence ID" value="KAF0675025.1"/>
    <property type="molecule type" value="Genomic_DNA"/>
</dbReference>